<dbReference type="EMBL" id="BARS01007685">
    <property type="protein sequence ID" value="GAF68288.1"/>
    <property type="molecule type" value="Genomic_DNA"/>
</dbReference>
<dbReference type="AlphaFoldDB" id="X0RHP3"/>
<proteinExistence type="predicted"/>
<feature type="non-terminal residue" evidence="1">
    <location>
        <position position="81"/>
    </location>
</feature>
<gene>
    <name evidence="1" type="ORF">S01H1_14753</name>
</gene>
<name>X0RHP3_9ZZZZ</name>
<sequence length="81" mass="9313">MEVAPNLIVVSDLHCGCRLGLCHPKGVYLDDGGTYLPSKIQKKVWKWWREFWDEWVPTITRGEPWDLVVNGDALDGVHHNN</sequence>
<accession>X0RHP3</accession>
<comment type="caution">
    <text evidence="1">The sequence shown here is derived from an EMBL/GenBank/DDBJ whole genome shotgun (WGS) entry which is preliminary data.</text>
</comment>
<reference evidence="1" key="1">
    <citation type="journal article" date="2014" name="Front. Microbiol.">
        <title>High frequency of phylogenetically diverse reductive dehalogenase-homologous genes in deep subseafloor sedimentary metagenomes.</title>
        <authorList>
            <person name="Kawai M."/>
            <person name="Futagami T."/>
            <person name="Toyoda A."/>
            <person name="Takaki Y."/>
            <person name="Nishi S."/>
            <person name="Hori S."/>
            <person name="Arai W."/>
            <person name="Tsubouchi T."/>
            <person name="Morono Y."/>
            <person name="Uchiyama I."/>
            <person name="Ito T."/>
            <person name="Fujiyama A."/>
            <person name="Inagaki F."/>
            <person name="Takami H."/>
        </authorList>
    </citation>
    <scope>NUCLEOTIDE SEQUENCE</scope>
    <source>
        <strain evidence="1">Expedition CK06-06</strain>
    </source>
</reference>
<evidence type="ECO:0008006" key="2">
    <source>
        <dbReference type="Google" id="ProtNLM"/>
    </source>
</evidence>
<organism evidence="1">
    <name type="scientific">marine sediment metagenome</name>
    <dbReference type="NCBI Taxonomy" id="412755"/>
    <lineage>
        <taxon>unclassified sequences</taxon>
        <taxon>metagenomes</taxon>
        <taxon>ecological metagenomes</taxon>
    </lineage>
</organism>
<protein>
    <recommendedName>
        <fullName evidence="2">Calcineurin-like phosphoesterase domain-containing protein</fullName>
    </recommendedName>
</protein>
<evidence type="ECO:0000313" key="1">
    <source>
        <dbReference type="EMBL" id="GAF68288.1"/>
    </source>
</evidence>